<evidence type="ECO:0000256" key="1">
    <source>
        <dbReference type="NCBIfam" id="TIGR03586"/>
    </source>
</evidence>
<dbReference type="SUPFAM" id="SSF51569">
    <property type="entry name" value="Aldolase"/>
    <property type="match status" value="1"/>
</dbReference>
<dbReference type="Proteomes" id="UP000029707">
    <property type="component" value="Unassembled WGS sequence"/>
</dbReference>
<dbReference type="InterPro" id="IPR013974">
    <property type="entry name" value="SAF"/>
</dbReference>
<gene>
    <name evidence="3" type="primary">pseI</name>
    <name evidence="3" type="ORF">LS65_001225</name>
</gene>
<dbReference type="AlphaFoldDB" id="A0A4U8TRS7"/>
<organism evidence="3 4">
    <name type="scientific">Helicobacter japonicus</name>
    <dbReference type="NCBI Taxonomy" id="425400"/>
    <lineage>
        <taxon>Bacteria</taxon>
        <taxon>Pseudomonadati</taxon>
        <taxon>Campylobacterota</taxon>
        <taxon>Epsilonproteobacteria</taxon>
        <taxon>Campylobacterales</taxon>
        <taxon>Helicobacteraceae</taxon>
        <taxon>Helicobacter</taxon>
    </lineage>
</organism>
<dbReference type="Pfam" id="PF03102">
    <property type="entry name" value="NeuB"/>
    <property type="match status" value="1"/>
</dbReference>
<reference evidence="3 4" key="1">
    <citation type="journal article" date="2014" name="Genome Announc.">
        <title>Draft genome sequences of eight enterohepatic helicobacter species isolated from both laboratory and wild rodents.</title>
        <authorList>
            <person name="Sheh A."/>
            <person name="Shen Z."/>
            <person name="Fox J.G."/>
        </authorList>
    </citation>
    <scope>NUCLEOTIDE SEQUENCE [LARGE SCALE GENOMIC DNA]</scope>
    <source>
        <strain evidence="3 4">MIT 01-6451</strain>
    </source>
</reference>
<sequence>MSMKTQTPLIIAELSANHNQSLEIAKDSIRAIAECGADGVKLQTYTPECLTLNSNAPQFCISGGTLWDKRQLYELYQEAQTPWEWHQELFSLARELGLIVFSSPFSVKGVAFLESLQCPIYKVASFEVMHYELIEAIAKTKKPIIISTGVATRKELKTTLEICHKYGCKDITLLHCISEYPAPLESANLLAMPELAKTYKKYHIKYGLSDHTLGALCPSIATSLGASMIEKHFILDSSLGGVDSAFSMDKKAFKEMVEQVRNTSQALGEKKPKISTATIKKRRQFARSIWVSADIKKGEKFTHKNLCVLRPSGGAHPRHLSKILGKNAKRTIKKSEPLSLDDVK</sequence>
<feature type="domain" description="AFP-like" evidence="2">
    <location>
        <begin position="288"/>
        <end position="344"/>
    </location>
</feature>
<dbReference type="SMART" id="SM00858">
    <property type="entry name" value="SAF"/>
    <property type="match status" value="1"/>
</dbReference>
<dbReference type="CDD" id="cd11615">
    <property type="entry name" value="SAF_NeuB_like"/>
    <property type="match status" value="1"/>
</dbReference>
<proteinExistence type="predicted"/>
<dbReference type="InterPro" id="IPR013785">
    <property type="entry name" value="Aldolase_TIM"/>
</dbReference>
<dbReference type="Gene3D" id="3.20.20.70">
    <property type="entry name" value="Aldolase class I"/>
    <property type="match status" value="1"/>
</dbReference>
<dbReference type="InterPro" id="IPR051690">
    <property type="entry name" value="PseI-like"/>
</dbReference>
<dbReference type="GO" id="GO:0047444">
    <property type="term" value="F:N-acylneuraminate-9-phosphate synthase activity"/>
    <property type="evidence" value="ECO:0007669"/>
    <property type="project" value="TreeGrafter"/>
</dbReference>
<dbReference type="PROSITE" id="PS50844">
    <property type="entry name" value="AFP_LIKE"/>
    <property type="match status" value="1"/>
</dbReference>
<dbReference type="PANTHER" id="PTHR42966">
    <property type="entry name" value="N-ACETYLNEURAMINATE SYNTHASE"/>
    <property type="match status" value="1"/>
</dbReference>
<protein>
    <recommendedName>
        <fullName evidence="1">Pseudaminic acid synthase</fullName>
        <ecNumber evidence="1">2.5.1.97</ecNumber>
    </recommendedName>
</protein>
<dbReference type="InterPro" id="IPR006190">
    <property type="entry name" value="SAF_AFP_Neu5Ac"/>
</dbReference>
<dbReference type="STRING" id="425400.LS65_05855"/>
<keyword evidence="4" id="KW-1185">Reference proteome</keyword>
<dbReference type="SUPFAM" id="SSF51269">
    <property type="entry name" value="AFP III-like domain"/>
    <property type="match status" value="1"/>
</dbReference>
<dbReference type="Pfam" id="PF08666">
    <property type="entry name" value="SAF"/>
    <property type="match status" value="1"/>
</dbReference>
<dbReference type="InterPro" id="IPR036732">
    <property type="entry name" value="AFP_Neu5c_C_sf"/>
</dbReference>
<dbReference type="NCBIfam" id="TIGR03586">
    <property type="entry name" value="PseI"/>
    <property type="match status" value="1"/>
</dbReference>
<comment type="caution">
    <text evidence="3">The sequence shown here is derived from an EMBL/GenBank/DDBJ whole genome shotgun (WGS) entry which is preliminary data.</text>
</comment>
<evidence type="ECO:0000313" key="4">
    <source>
        <dbReference type="Proteomes" id="UP000029707"/>
    </source>
</evidence>
<dbReference type="Gene3D" id="3.90.1210.10">
    <property type="entry name" value="Antifreeze-like/N-acetylneuraminic acid synthase C-terminal domain"/>
    <property type="match status" value="1"/>
</dbReference>
<name>A0A4U8TRS7_9HELI</name>
<dbReference type="InterPro" id="IPR057736">
    <property type="entry name" value="SAF_PseI/NeuA/NeuB"/>
</dbReference>
<dbReference type="PANTHER" id="PTHR42966:SF2">
    <property type="entry name" value="PSEUDAMINIC ACID SYNTHASE"/>
    <property type="match status" value="1"/>
</dbReference>
<evidence type="ECO:0000259" key="2">
    <source>
        <dbReference type="PROSITE" id="PS50844"/>
    </source>
</evidence>
<keyword evidence="3" id="KW-0808">Transferase</keyword>
<dbReference type="EMBL" id="JRMQ02000001">
    <property type="protein sequence ID" value="TLE03420.1"/>
    <property type="molecule type" value="Genomic_DNA"/>
</dbReference>
<dbReference type="GO" id="GO:0016051">
    <property type="term" value="P:carbohydrate biosynthetic process"/>
    <property type="evidence" value="ECO:0007669"/>
    <property type="project" value="InterPro"/>
</dbReference>
<dbReference type="InterPro" id="IPR013132">
    <property type="entry name" value="PseI/NeuA/B-like_N"/>
</dbReference>
<evidence type="ECO:0000313" key="3">
    <source>
        <dbReference type="EMBL" id="TLE03420.1"/>
    </source>
</evidence>
<dbReference type="EC" id="2.5.1.97" evidence="1"/>
<dbReference type="InterPro" id="IPR020030">
    <property type="entry name" value="Pseudaminic_synth_PseI"/>
</dbReference>
<dbReference type="OrthoDB" id="9781701at2"/>
<accession>A0A4U8TRS7</accession>